<dbReference type="NCBIfam" id="TIGR00549">
    <property type="entry name" value="mevalon_kin"/>
    <property type="match status" value="1"/>
</dbReference>
<dbReference type="Proteomes" id="UP000693941">
    <property type="component" value="Chromosome"/>
</dbReference>
<dbReference type="InterPro" id="IPR013750">
    <property type="entry name" value="GHMP_kinase_C_dom"/>
</dbReference>
<name>A0A8F5BXN4_9CREN</name>
<evidence type="ECO:0000256" key="3">
    <source>
        <dbReference type="ARBA" id="ARBA00023229"/>
    </source>
</evidence>
<feature type="domain" description="GHMP kinase C-terminal" evidence="6">
    <location>
        <begin position="223"/>
        <end position="283"/>
    </location>
</feature>
<keyword evidence="2 4" id="KW-0418">Kinase</keyword>
<evidence type="ECO:0000259" key="5">
    <source>
        <dbReference type="Pfam" id="PF00288"/>
    </source>
</evidence>
<dbReference type="InterPro" id="IPR006204">
    <property type="entry name" value="GHMP_kinase_N_dom"/>
</dbReference>
<keyword evidence="1 4" id="KW-0808">Transferase</keyword>
<accession>A0A8F5BXN4</accession>
<evidence type="ECO:0000313" key="7">
    <source>
        <dbReference type="EMBL" id="QXJ33348.1"/>
    </source>
</evidence>
<dbReference type="PANTHER" id="PTHR43290:SF2">
    <property type="entry name" value="MEVALONATE KINASE"/>
    <property type="match status" value="1"/>
</dbReference>
<keyword evidence="4" id="KW-0460">Magnesium</keyword>
<keyword evidence="4" id="KW-0547">Nucleotide-binding</keyword>
<comment type="subcellular location">
    <subcellularLocation>
        <location evidence="4">Cytoplasm</location>
    </subcellularLocation>
</comment>
<dbReference type="GeneID" id="65564531"/>
<keyword evidence="4" id="KW-0444">Lipid biosynthesis</keyword>
<dbReference type="GO" id="GO:0004496">
    <property type="term" value="F:mevalonate kinase activity"/>
    <property type="evidence" value="ECO:0007669"/>
    <property type="project" value="UniProtKB-UniRule"/>
</dbReference>
<gene>
    <name evidence="4" type="primary">mvk</name>
    <name evidence="7" type="ORF">J5U21_03025</name>
</gene>
<dbReference type="GO" id="GO:0000287">
    <property type="term" value="F:magnesium ion binding"/>
    <property type="evidence" value="ECO:0007669"/>
    <property type="project" value="UniProtKB-UniRule"/>
</dbReference>
<evidence type="ECO:0000259" key="6">
    <source>
        <dbReference type="Pfam" id="PF08544"/>
    </source>
</evidence>
<dbReference type="InterPro" id="IPR022937">
    <property type="entry name" value="Mevalonate_kinase_arc"/>
</dbReference>
<comment type="cofactor">
    <cofactor evidence="4">
        <name>Mg(2+)</name>
        <dbReference type="ChEBI" id="CHEBI:18420"/>
    </cofactor>
</comment>
<sequence length="314" mass="34669">MIVEAKVPLKLTLFGEHAVVYDRPAIAMTISESLKVRVSESDKFLIISPSLNIRGVKLDLNEMKIESDEAKKVLRYVFEVLNYFGMKKPVKIEIDSTVEPSVGLGTSAGVIVGTVAAYSKYLGIDLNRDEIAKISHDIELKVQGIASRMDTYTETYGGLIYFPPGGEGFERIDANFELTAGYIRRSMSTADVLWRVRKLKELNKEIFDNILDVIGEITNRAKSLIIEQNYEELGLLMYVNHGLLFSLGITSPEVDEIVSRAKQLRVKGCKISGGGAGGSIICVKSIEAEVLLKSYNARIVDSTLIKDGVNISII</sequence>
<organism evidence="7 8">
    <name type="scientific">Saccharolobus shibatae</name>
    <dbReference type="NCBI Taxonomy" id="2286"/>
    <lineage>
        <taxon>Archaea</taxon>
        <taxon>Thermoproteota</taxon>
        <taxon>Thermoprotei</taxon>
        <taxon>Sulfolobales</taxon>
        <taxon>Sulfolobaceae</taxon>
        <taxon>Saccharolobus</taxon>
    </lineage>
</organism>
<keyword evidence="4" id="KW-0443">Lipid metabolism</keyword>
<dbReference type="EMBL" id="CP077715">
    <property type="protein sequence ID" value="QXJ33348.1"/>
    <property type="molecule type" value="Genomic_DNA"/>
</dbReference>
<dbReference type="UniPathway" id="UPA00057">
    <property type="reaction ID" value="UER00098"/>
</dbReference>
<comment type="catalytic activity">
    <reaction evidence="4">
        <text>(R)-mevalonate + ATP = (R)-5-phosphomevalonate + ADP + H(+)</text>
        <dbReference type="Rhea" id="RHEA:17065"/>
        <dbReference type="ChEBI" id="CHEBI:15378"/>
        <dbReference type="ChEBI" id="CHEBI:30616"/>
        <dbReference type="ChEBI" id="CHEBI:36464"/>
        <dbReference type="ChEBI" id="CHEBI:58146"/>
        <dbReference type="ChEBI" id="CHEBI:456216"/>
        <dbReference type="EC" id="2.7.1.36"/>
    </reaction>
</comment>
<evidence type="ECO:0000256" key="2">
    <source>
        <dbReference type="ARBA" id="ARBA00022777"/>
    </source>
</evidence>
<keyword evidence="4" id="KW-0963">Cytoplasm</keyword>
<evidence type="ECO:0000256" key="1">
    <source>
        <dbReference type="ARBA" id="ARBA00022679"/>
    </source>
</evidence>
<proteinExistence type="inferred from homology"/>
<comment type="caution">
    <text evidence="4">Lacks conserved residue(s) required for the propagation of feature annotation.</text>
</comment>
<dbReference type="Pfam" id="PF08544">
    <property type="entry name" value="GHMP_kinases_C"/>
    <property type="match status" value="1"/>
</dbReference>
<dbReference type="EC" id="2.7.1.36" evidence="4"/>
<feature type="domain" description="GHMP kinase N-terminal" evidence="5">
    <location>
        <begin position="73"/>
        <end position="158"/>
    </location>
</feature>
<dbReference type="RefSeq" id="WP_218260923.1">
    <property type="nucleotide sequence ID" value="NZ_CP077715.1"/>
</dbReference>
<dbReference type="GO" id="GO:0005524">
    <property type="term" value="F:ATP binding"/>
    <property type="evidence" value="ECO:0007669"/>
    <property type="project" value="UniProtKB-UniRule"/>
</dbReference>
<comment type="similarity">
    <text evidence="4">Belongs to the GHMP kinase family. Mevalonate kinase subfamily.</text>
</comment>
<dbReference type="HAMAP" id="MF_00217">
    <property type="entry name" value="Mevalonate_kinase"/>
    <property type="match status" value="1"/>
</dbReference>
<dbReference type="GO" id="GO:0019287">
    <property type="term" value="P:isopentenyl diphosphate biosynthetic process, mevalonate pathway"/>
    <property type="evidence" value="ECO:0007669"/>
    <property type="project" value="UniProtKB-UniRule"/>
</dbReference>
<keyword evidence="4" id="KW-0067">ATP-binding</keyword>
<keyword evidence="3 4" id="KW-0414">Isoprene biosynthesis</keyword>
<comment type="function">
    <text evidence="4">Catalyzes the phosphorylation of (R)-mevalonate (MVA) to (R)-mevalonate 5-phosphate (MVAP). Functions in the mevalonate (MVA) pathway leading to isopentenyl diphosphate (IPP), a key precursor for the biosynthesis of isoprenoid compounds such as archaeal membrane lipids.</text>
</comment>
<reference evidence="7" key="1">
    <citation type="journal article" date="2021" name="Environ. Microbiol.">
        <title>New insights into the diversity and evolution of the archaeal mobilome from three complete genomes of Saccharolobus shibatae.</title>
        <authorList>
            <person name="Medvedeva S."/>
            <person name="Brandt D."/>
            <person name="Cvirkaite-Krupovic V."/>
            <person name="Liu Y."/>
            <person name="Severinov K."/>
            <person name="Ishino S."/>
            <person name="Ishino Y."/>
            <person name="Prangishvili D."/>
            <person name="Kalinowski J."/>
            <person name="Krupovic M."/>
        </authorList>
    </citation>
    <scope>NUCLEOTIDE SEQUENCE</scope>
    <source>
        <strain evidence="7">BEU9</strain>
    </source>
</reference>
<protein>
    <recommendedName>
        <fullName evidence="4">Mevalonate kinase</fullName>
        <shortName evidence="4">MK</shortName>
        <shortName evidence="4">MVK</shortName>
        <ecNumber evidence="4">2.7.1.36</ecNumber>
    </recommendedName>
</protein>
<comment type="subunit">
    <text evidence="4">Homodimer.</text>
</comment>
<dbReference type="GO" id="GO:0005829">
    <property type="term" value="C:cytosol"/>
    <property type="evidence" value="ECO:0007669"/>
    <property type="project" value="TreeGrafter"/>
</dbReference>
<dbReference type="PANTHER" id="PTHR43290">
    <property type="entry name" value="MEVALONATE KINASE"/>
    <property type="match status" value="1"/>
</dbReference>
<evidence type="ECO:0000256" key="4">
    <source>
        <dbReference type="HAMAP-Rule" id="MF_00217"/>
    </source>
</evidence>
<dbReference type="Pfam" id="PF00288">
    <property type="entry name" value="GHMP_kinases_N"/>
    <property type="match status" value="1"/>
</dbReference>
<evidence type="ECO:0000313" key="8">
    <source>
        <dbReference type="Proteomes" id="UP000693941"/>
    </source>
</evidence>
<dbReference type="AlphaFoldDB" id="A0A8F5BXN4"/>
<comment type="pathway">
    <text evidence="4">Isoprenoid biosynthesis; isopentenyl diphosphate biosynthesis via mevalonate pathway; isopentenyl diphosphate from (R)-mevalonate: step 1/3.</text>
</comment>
<dbReference type="InterPro" id="IPR006205">
    <property type="entry name" value="Mev_gal_kin"/>
</dbReference>
<feature type="active site" description="Proton acceptor" evidence="4">
    <location>
        <position position="150"/>
    </location>
</feature>